<reference evidence="3" key="2">
    <citation type="submission" date="2020-09" db="EMBL/GenBank/DDBJ databases">
        <authorList>
            <person name="Sun Q."/>
            <person name="Zhou Y."/>
        </authorList>
    </citation>
    <scope>NUCLEOTIDE SEQUENCE</scope>
    <source>
        <strain evidence="3">CGMCC 4.7299</strain>
    </source>
</reference>
<feature type="coiled-coil region" evidence="1">
    <location>
        <begin position="139"/>
        <end position="176"/>
    </location>
</feature>
<dbReference type="InterPro" id="IPR023346">
    <property type="entry name" value="Lysozyme-like_dom_sf"/>
</dbReference>
<evidence type="ECO:0000256" key="2">
    <source>
        <dbReference type="SAM" id="MobiDB-lite"/>
    </source>
</evidence>
<comment type="caution">
    <text evidence="3">The sequence shown here is derived from an EMBL/GenBank/DDBJ whole genome shotgun (WGS) entry which is preliminary data.</text>
</comment>
<evidence type="ECO:0000313" key="4">
    <source>
        <dbReference type="Proteomes" id="UP000656042"/>
    </source>
</evidence>
<feature type="compositionally biased region" description="Polar residues" evidence="2">
    <location>
        <begin position="19"/>
        <end position="30"/>
    </location>
</feature>
<reference evidence="3" key="1">
    <citation type="journal article" date="2014" name="Int. J. Syst. Evol. Microbiol.">
        <title>Complete genome sequence of Corynebacterium casei LMG S-19264T (=DSM 44701T), isolated from a smear-ripened cheese.</title>
        <authorList>
            <consortium name="US DOE Joint Genome Institute (JGI-PGF)"/>
            <person name="Walter F."/>
            <person name="Albersmeier A."/>
            <person name="Kalinowski J."/>
            <person name="Ruckert C."/>
        </authorList>
    </citation>
    <scope>NUCLEOTIDE SEQUENCE</scope>
    <source>
        <strain evidence="3">CGMCC 4.7299</strain>
    </source>
</reference>
<organism evidence="3 4">
    <name type="scientific">Mangrovihabitans endophyticus</name>
    <dbReference type="NCBI Taxonomy" id="1751298"/>
    <lineage>
        <taxon>Bacteria</taxon>
        <taxon>Bacillati</taxon>
        <taxon>Actinomycetota</taxon>
        <taxon>Actinomycetes</taxon>
        <taxon>Micromonosporales</taxon>
        <taxon>Micromonosporaceae</taxon>
        <taxon>Mangrovihabitans</taxon>
    </lineage>
</organism>
<keyword evidence="1" id="KW-0175">Coiled coil</keyword>
<keyword evidence="4" id="KW-1185">Reference proteome</keyword>
<gene>
    <name evidence="3" type="ORF">GCM10012284_20710</name>
</gene>
<dbReference type="EMBL" id="BMMX01000006">
    <property type="protein sequence ID" value="GGK86319.1"/>
    <property type="molecule type" value="Genomic_DNA"/>
</dbReference>
<evidence type="ECO:0000313" key="3">
    <source>
        <dbReference type="EMBL" id="GGK86319.1"/>
    </source>
</evidence>
<evidence type="ECO:0000256" key="1">
    <source>
        <dbReference type="SAM" id="Coils"/>
    </source>
</evidence>
<sequence>MAQCKQWPRSAPATLIPTDMTNPTSMDAPSPSTTVCAKVFREHGRGVAPRGEGIGVKRLWSRVGVRVTSVGLLVAGVVGGVHLGQLRDVRQHGTEAQMVVQADAEEIRLLKSGLNDHAADRARRQEAESDAAAMAAVEATKAASRAHTLEKKAAKAKAEAKAEAEAKKKAEEAEASGGTVPYAGKIPTSCKEYSGNRATGCALMLDAGFAIDQFPCLNKLWNKESGWNAHASNSGSGAYGIPQALPGSKMGSAGSDWKTNPATQITWGLGYIAGRYNTPCGAWSHSERTGSY</sequence>
<accession>A0A8J3BX59</accession>
<name>A0A8J3BX59_9ACTN</name>
<dbReference type="SUPFAM" id="SSF53955">
    <property type="entry name" value="Lysozyme-like"/>
    <property type="match status" value="1"/>
</dbReference>
<feature type="region of interest" description="Disordered" evidence="2">
    <location>
        <begin position="1"/>
        <end position="30"/>
    </location>
</feature>
<proteinExistence type="predicted"/>
<protein>
    <recommendedName>
        <fullName evidence="5">Transglycosylase SLT domain-containing protein</fullName>
    </recommendedName>
</protein>
<dbReference type="AlphaFoldDB" id="A0A8J3BX59"/>
<evidence type="ECO:0008006" key="5">
    <source>
        <dbReference type="Google" id="ProtNLM"/>
    </source>
</evidence>
<dbReference type="Proteomes" id="UP000656042">
    <property type="component" value="Unassembled WGS sequence"/>
</dbReference>